<accession>A0A0R2K5X7</accession>
<evidence type="ECO:0000313" key="4">
    <source>
        <dbReference type="Proteomes" id="UP000051491"/>
    </source>
</evidence>
<feature type="coiled-coil region" evidence="1">
    <location>
        <begin position="64"/>
        <end position="123"/>
    </location>
</feature>
<keyword evidence="2" id="KW-0812">Transmembrane</keyword>
<comment type="caution">
    <text evidence="3">The sequence shown here is derived from an EMBL/GenBank/DDBJ whole genome shotgun (WGS) entry which is preliminary data.</text>
</comment>
<sequence length="182" mass="21096">MVAQNSISQEQLQNAVVEVLTQYAQDRNLNMENLPQLKKIISQLVANYVTQQGTQLDQIYRVKEKELEQQLQQSLNKVTQDSQKTLHQVQQQTIPDELLQPVREDVEKVLNSEQQLNETAKDRQANFENILEQKQTATLDQIEHQQQQQSFLKPILEYLSVGIALALPYGVIFALLWHLFMV</sequence>
<evidence type="ECO:0000313" key="3">
    <source>
        <dbReference type="EMBL" id="KRN81604.1"/>
    </source>
</evidence>
<evidence type="ECO:0000256" key="2">
    <source>
        <dbReference type="SAM" id="Phobius"/>
    </source>
</evidence>
<feature type="transmembrane region" description="Helical" evidence="2">
    <location>
        <begin position="155"/>
        <end position="180"/>
    </location>
</feature>
<proteinExistence type="predicted"/>
<evidence type="ECO:0000256" key="1">
    <source>
        <dbReference type="SAM" id="Coils"/>
    </source>
</evidence>
<keyword evidence="1" id="KW-0175">Coiled coil</keyword>
<organism evidence="3 4">
    <name type="scientific">Ligilactobacillus acidipiscis</name>
    <dbReference type="NCBI Taxonomy" id="89059"/>
    <lineage>
        <taxon>Bacteria</taxon>
        <taxon>Bacillati</taxon>
        <taxon>Bacillota</taxon>
        <taxon>Bacilli</taxon>
        <taxon>Lactobacillales</taxon>
        <taxon>Lactobacillaceae</taxon>
        <taxon>Ligilactobacillus</taxon>
    </lineage>
</organism>
<keyword evidence="2" id="KW-1133">Transmembrane helix</keyword>
<protein>
    <submittedName>
        <fullName evidence="3">Uncharacterized protein</fullName>
    </submittedName>
</protein>
<dbReference type="PATRIC" id="fig|89059.3.peg.1955"/>
<dbReference type="EMBL" id="JQBK01000064">
    <property type="protein sequence ID" value="KRN81604.1"/>
    <property type="molecule type" value="Genomic_DNA"/>
</dbReference>
<dbReference type="Proteomes" id="UP000051491">
    <property type="component" value="Unassembled WGS sequence"/>
</dbReference>
<gene>
    <name evidence="3" type="ORF">IV43_GL001836</name>
</gene>
<name>A0A0R2K5X7_9LACO</name>
<dbReference type="AlphaFoldDB" id="A0A0R2K5X7"/>
<dbReference type="RefSeq" id="WP_010499733.1">
    <property type="nucleotide sequence ID" value="NZ_JQBK01000064.1"/>
</dbReference>
<reference evidence="3 4" key="1">
    <citation type="journal article" date="2015" name="Genome Announc.">
        <title>Expanding the biotechnology potential of lactobacilli through comparative genomics of 213 strains and associated genera.</title>
        <authorList>
            <person name="Sun Z."/>
            <person name="Harris H.M."/>
            <person name="McCann A."/>
            <person name="Guo C."/>
            <person name="Argimon S."/>
            <person name="Zhang W."/>
            <person name="Yang X."/>
            <person name="Jeffery I.B."/>
            <person name="Cooney J.C."/>
            <person name="Kagawa T.F."/>
            <person name="Liu W."/>
            <person name="Song Y."/>
            <person name="Salvetti E."/>
            <person name="Wrobel A."/>
            <person name="Rasinkangas P."/>
            <person name="Parkhill J."/>
            <person name="Rea M.C."/>
            <person name="O'Sullivan O."/>
            <person name="Ritari J."/>
            <person name="Douillard F.P."/>
            <person name="Paul Ross R."/>
            <person name="Yang R."/>
            <person name="Briner A.E."/>
            <person name="Felis G.E."/>
            <person name="de Vos W.M."/>
            <person name="Barrangou R."/>
            <person name="Klaenhammer T.R."/>
            <person name="Caufield P.W."/>
            <person name="Cui Y."/>
            <person name="Zhang H."/>
            <person name="O'Toole P.W."/>
        </authorList>
    </citation>
    <scope>NUCLEOTIDE SEQUENCE [LARGE SCALE GENOMIC DNA]</scope>
    <source>
        <strain evidence="3 4">DSM 15353</strain>
    </source>
</reference>
<keyword evidence="2" id="KW-0472">Membrane</keyword>